<feature type="domain" description="AB hydrolase-1" evidence="3">
    <location>
        <begin position="47"/>
        <end position="175"/>
    </location>
</feature>
<dbReference type="AlphaFoldDB" id="A0A439DII8"/>
<dbReference type="Pfam" id="PF00561">
    <property type="entry name" value="Abhydrolase_1"/>
    <property type="match status" value="1"/>
</dbReference>
<dbReference type="Proteomes" id="UP000286045">
    <property type="component" value="Unassembled WGS sequence"/>
</dbReference>
<organism evidence="4 5">
    <name type="scientific">Xylaria grammica</name>
    <dbReference type="NCBI Taxonomy" id="363999"/>
    <lineage>
        <taxon>Eukaryota</taxon>
        <taxon>Fungi</taxon>
        <taxon>Dikarya</taxon>
        <taxon>Ascomycota</taxon>
        <taxon>Pezizomycotina</taxon>
        <taxon>Sordariomycetes</taxon>
        <taxon>Xylariomycetidae</taxon>
        <taxon>Xylariales</taxon>
        <taxon>Xylariaceae</taxon>
        <taxon>Xylaria</taxon>
    </lineage>
</organism>
<comment type="similarity">
    <text evidence="2">Belongs to the AB hydrolase superfamily. Epoxide hydrolase family.</text>
</comment>
<evidence type="ECO:0000313" key="5">
    <source>
        <dbReference type="Proteomes" id="UP000286045"/>
    </source>
</evidence>
<evidence type="ECO:0000256" key="1">
    <source>
        <dbReference type="ARBA" id="ARBA00022801"/>
    </source>
</evidence>
<dbReference type="SUPFAM" id="SSF53474">
    <property type="entry name" value="alpha/beta-Hydrolases"/>
    <property type="match status" value="1"/>
</dbReference>
<dbReference type="Gene3D" id="3.40.50.1820">
    <property type="entry name" value="alpha/beta hydrolase"/>
    <property type="match status" value="1"/>
</dbReference>
<dbReference type="STRING" id="363999.A0A439DII8"/>
<reference evidence="4 5" key="1">
    <citation type="submission" date="2018-12" db="EMBL/GenBank/DDBJ databases">
        <title>Draft genome sequence of Xylaria grammica IHI A82.</title>
        <authorList>
            <person name="Buettner E."/>
            <person name="Kellner H."/>
        </authorList>
    </citation>
    <scope>NUCLEOTIDE SEQUENCE [LARGE SCALE GENOMIC DNA]</scope>
    <source>
        <strain evidence="4 5">IHI A82</strain>
    </source>
</reference>
<protein>
    <recommendedName>
        <fullName evidence="3">AB hydrolase-1 domain-containing protein</fullName>
    </recommendedName>
</protein>
<dbReference type="PANTHER" id="PTHR43329">
    <property type="entry name" value="EPOXIDE HYDROLASE"/>
    <property type="match status" value="1"/>
</dbReference>
<evidence type="ECO:0000259" key="3">
    <source>
        <dbReference type="Pfam" id="PF00561"/>
    </source>
</evidence>
<comment type="caution">
    <text evidence="4">The sequence shown here is derived from an EMBL/GenBank/DDBJ whole genome shotgun (WGS) entry which is preliminary data.</text>
</comment>
<keyword evidence="1" id="KW-0378">Hydrolase</keyword>
<dbReference type="EMBL" id="RYZI01000011">
    <property type="protein sequence ID" value="RWA14227.1"/>
    <property type="molecule type" value="Genomic_DNA"/>
</dbReference>
<dbReference type="PRINTS" id="PR00412">
    <property type="entry name" value="EPOXHYDRLASE"/>
</dbReference>
<proteinExistence type="inferred from homology"/>
<accession>A0A439DII8</accession>
<dbReference type="InterPro" id="IPR029058">
    <property type="entry name" value="AB_hydrolase_fold"/>
</dbReference>
<name>A0A439DII8_9PEZI</name>
<dbReference type="InterPro" id="IPR000073">
    <property type="entry name" value="AB_hydrolase_1"/>
</dbReference>
<dbReference type="GO" id="GO:0016787">
    <property type="term" value="F:hydrolase activity"/>
    <property type="evidence" value="ECO:0007669"/>
    <property type="project" value="UniProtKB-KW"/>
</dbReference>
<sequence>MDVSKDQSARQLPPMRLLAGVTEDYVDCQDSCGLTWHILKAGDPENPLVLFCHGYPELAYSWRKVLPSVAEAGYYCVAMDQRGYGRTTGWSRRPFHEVELNDFVFTNLVRDLVCLVYRLGYTKVFSIIGHDFGAVSSAMAALMRPDIFKSTVQLSHPHHPAPTPRLGDQPARAKLDIQAELAKLKPPRKHYKWYNSTPEAASDWDNPPQGLNQSMPDAVAHNMSGEDHAKTEHWLPQDALQVYCDEWKRTGFQGALNWYRAQTATTPQSTRDMLLYAGRKIEVPCAFISGKQDWGNFQQPGAFESYEDPKTVKAGCFRGVTLVDGAGHWVQQEQPEAVVKTILSFFKTL</sequence>
<keyword evidence="5" id="KW-1185">Reference proteome</keyword>
<evidence type="ECO:0000256" key="2">
    <source>
        <dbReference type="ARBA" id="ARBA00038334"/>
    </source>
</evidence>
<gene>
    <name evidence="4" type="ORF">EKO27_g848</name>
</gene>
<evidence type="ECO:0000313" key="4">
    <source>
        <dbReference type="EMBL" id="RWA14227.1"/>
    </source>
</evidence>
<dbReference type="InterPro" id="IPR000639">
    <property type="entry name" value="Epox_hydrolase-like"/>
</dbReference>